<evidence type="ECO:0000313" key="1">
    <source>
        <dbReference type="EMBL" id="KAF3198678.1"/>
    </source>
</evidence>
<organism evidence="1 2">
    <name type="scientific">Orbilia oligospora</name>
    <name type="common">Nematode-trapping fungus</name>
    <name type="synonym">Arthrobotrys oligospora</name>
    <dbReference type="NCBI Taxonomy" id="2813651"/>
    <lineage>
        <taxon>Eukaryota</taxon>
        <taxon>Fungi</taxon>
        <taxon>Dikarya</taxon>
        <taxon>Ascomycota</taxon>
        <taxon>Pezizomycotina</taxon>
        <taxon>Orbiliomycetes</taxon>
        <taxon>Orbiliales</taxon>
        <taxon>Orbiliaceae</taxon>
        <taxon>Orbilia</taxon>
    </lineage>
</organism>
<dbReference type="AlphaFoldDB" id="A0A6G1LQF2"/>
<dbReference type="EMBL" id="WIPF01000234">
    <property type="protein sequence ID" value="KAF3198678.1"/>
    <property type="molecule type" value="Genomic_DNA"/>
</dbReference>
<protein>
    <submittedName>
        <fullName evidence="1">Uncharacterized protein</fullName>
    </submittedName>
</protein>
<proteinExistence type="predicted"/>
<reference evidence="1 2" key="1">
    <citation type="submission" date="2019-06" db="EMBL/GenBank/DDBJ databases">
        <authorList>
            <person name="Palmer J.M."/>
        </authorList>
    </citation>
    <scope>NUCLEOTIDE SEQUENCE [LARGE SCALE GENOMIC DNA]</scope>
    <source>
        <strain evidence="1 2">TWF191</strain>
    </source>
</reference>
<dbReference type="InterPro" id="IPR029044">
    <property type="entry name" value="Nucleotide-diphossugar_trans"/>
</dbReference>
<comment type="caution">
    <text evidence="1">The sequence shown here is derived from an EMBL/GenBank/DDBJ whole genome shotgun (WGS) entry which is preliminary data.</text>
</comment>
<dbReference type="Proteomes" id="UP000483672">
    <property type="component" value="Unassembled WGS sequence"/>
</dbReference>
<dbReference type="SUPFAM" id="SSF53448">
    <property type="entry name" value="Nucleotide-diphospho-sugar transferases"/>
    <property type="match status" value="1"/>
</dbReference>
<name>A0A6G1LQF2_ORBOL</name>
<sequence length="443" mass="50299">MFFSSPWLSVPQDPDGEVELDEWSSFLHSLQVKRPQAPQWLDSRLLDWLRLPSKKHLLFFLIPLVTYGIGWWHGGKSQLPGVQGQQGDYYFHPPIPMSELANPPIPYSYNIAPNAKNYSTPVKMLATPLFIPFTKNHKMLEQTVLSYIAVGWPRSDIVVIDNTGTMDANAKGFLSPNNLFYLNYDLLRKRYGVSILRTPTLLNFSQLQNFMISAAMSRGWAYFFWSHQDVVVVSREGNDPFKGFYDNILESLTRLKATMGPEAGDDRWVIAFYSYDWLTVVNVSPLALVGQWDVFIPYYATDCDWYHRAHMAGLKLLVEDVGLIFDMSASLAEPEKLLFGDGGDGIKPNSTKFQELIVALEAKGRVGTGPDPLGYPDRFFWQTEIMGGWGEPWAYNPDGLTRAYKAMGSAGRIIFSAKWGLPEASCELFREKIKAQREAWSFP</sequence>
<evidence type="ECO:0000313" key="2">
    <source>
        <dbReference type="Proteomes" id="UP000483672"/>
    </source>
</evidence>
<gene>
    <name evidence="1" type="ORF">TWF191_004782</name>
</gene>
<accession>A0A6G1LQF2</accession>